<evidence type="ECO:0000259" key="9">
    <source>
        <dbReference type="PROSITE" id="PS50011"/>
    </source>
</evidence>
<feature type="domain" description="Protein kinase" evidence="9">
    <location>
        <begin position="385"/>
        <end position="631"/>
    </location>
</feature>
<keyword evidence="1" id="KW-0808">Transferase</keyword>
<feature type="region of interest" description="Disordered" evidence="6">
    <location>
        <begin position="648"/>
        <end position="671"/>
    </location>
</feature>
<feature type="signal peptide" evidence="8">
    <location>
        <begin position="1"/>
        <end position="21"/>
    </location>
</feature>
<dbReference type="InterPro" id="IPR008271">
    <property type="entry name" value="Ser/Thr_kinase_AS"/>
</dbReference>
<feature type="transmembrane region" description="Helical" evidence="7">
    <location>
        <begin position="238"/>
        <end position="260"/>
    </location>
</feature>
<comment type="caution">
    <text evidence="10">The sequence shown here is derived from an EMBL/GenBank/DDBJ whole genome shotgun (WGS) entry which is preliminary data.</text>
</comment>
<evidence type="ECO:0000256" key="1">
    <source>
        <dbReference type="ARBA" id="ARBA00022679"/>
    </source>
</evidence>
<dbReference type="SMART" id="SM00220">
    <property type="entry name" value="S_TKc"/>
    <property type="match status" value="1"/>
</dbReference>
<sequence length="718" mass="77342">MQRVLFVLLVLNAAFLAQVAAQPLPVSVSSSGPGADNQQANTRIAPYLQQSDYDMFNSYPDGYAPLANISYRLYGPGAVPFTPDAAKAALDAFSVIYGRNGLHVKLDAQPSKSAPFVNNTALPDSVPTNGTDALAAYQSLDMLVNVYWTVNATAPRVGAIEATANQVEAQALARVGIDVTIFTLQYMIAPQAAPILSRVPYPSLGSYTVAVQFVGLGLVPFNPRPPARKPKQGMSTGALAGAIAGAVAFVAVVAAGVVMWRRHRRNRRSGEMCAGDRQPFAALDSQLLELKLGHPHASSDGDTQPSLTDFQKVAKQMGIKGMSAVAWHVDTPTSNNSTSSNDAIGTGSGSVMEDSAGQLTEHHAADFVHGSEITTADIEMCRRPDGSLWVLGQGGFGMVFRAVRSGVQDVAVKMLTRVDAHQLQQFRKEISILKRLSFDRNIVQFYGACFQEGKPMLVLEYMEGGDLRQAMSSPRSCELRWYNKGQLIALDVARGLHFLHSNKVMHSDLKTNNILLTKDYHCAKIGDIGLAQIMSSEYLTKAQLGGTFSYAAPELLLNQKCNEKVDIFSFGIILHELISDEAPRRGQLRELRVPEECPLAIAELIDKCLDINPEKRPSAKEAFYSIREAFVDGSEGVTLRSLGSLKTDGGTPRIADGPGAGAAYKPEEKSKEPLTLEASVLTKPIKLLVGEADTLVEGEPASPSKLRATRPAAERSST</sequence>
<keyword evidence="3" id="KW-0418">Kinase</keyword>
<evidence type="ECO:0000256" key="2">
    <source>
        <dbReference type="ARBA" id="ARBA00022741"/>
    </source>
</evidence>
<dbReference type="InterPro" id="IPR051681">
    <property type="entry name" value="Ser/Thr_Kinases-Pseudokinases"/>
</dbReference>
<evidence type="ECO:0000256" key="5">
    <source>
        <dbReference type="PROSITE-ProRule" id="PRU10141"/>
    </source>
</evidence>
<reference evidence="10 11" key="1">
    <citation type="journal article" date="2024" name="Nat. Commun.">
        <title>Phylogenomics reveals the evolutionary origins of lichenization in chlorophyte algae.</title>
        <authorList>
            <person name="Puginier C."/>
            <person name="Libourel C."/>
            <person name="Otte J."/>
            <person name="Skaloud P."/>
            <person name="Haon M."/>
            <person name="Grisel S."/>
            <person name="Petersen M."/>
            <person name="Berrin J.G."/>
            <person name="Delaux P.M."/>
            <person name="Dal Grande F."/>
            <person name="Keller J."/>
        </authorList>
    </citation>
    <scope>NUCLEOTIDE SEQUENCE [LARGE SCALE GENOMIC DNA]</scope>
    <source>
        <strain evidence="10 11">SAG 2043</strain>
    </source>
</reference>
<evidence type="ECO:0000256" key="6">
    <source>
        <dbReference type="SAM" id="MobiDB-lite"/>
    </source>
</evidence>
<dbReference type="GO" id="GO:0097527">
    <property type="term" value="P:necroptotic signaling pathway"/>
    <property type="evidence" value="ECO:0007669"/>
    <property type="project" value="TreeGrafter"/>
</dbReference>
<keyword evidence="11" id="KW-1185">Reference proteome</keyword>
<dbReference type="PANTHER" id="PTHR44329">
    <property type="entry name" value="SERINE/THREONINE-PROTEIN KINASE TNNI3K-RELATED"/>
    <property type="match status" value="1"/>
</dbReference>
<evidence type="ECO:0000256" key="4">
    <source>
        <dbReference type="ARBA" id="ARBA00022840"/>
    </source>
</evidence>
<evidence type="ECO:0000256" key="7">
    <source>
        <dbReference type="SAM" id="Phobius"/>
    </source>
</evidence>
<protein>
    <recommendedName>
        <fullName evidence="9">Protein kinase domain-containing protein</fullName>
    </recommendedName>
</protein>
<dbReference type="PROSITE" id="PS00107">
    <property type="entry name" value="PROTEIN_KINASE_ATP"/>
    <property type="match status" value="1"/>
</dbReference>
<dbReference type="Proteomes" id="UP001489004">
    <property type="component" value="Unassembled WGS sequence"/>
</dbReference>
<feature type="region of interest" description="Disordered" evidence="6">
    <location>
        <begin position="694"/>
        <end position="718"/>
    </location>
</feature>
<dbReference type="GO" id="GO:0004672">
    <property type="term" value="F:protein kinase activity"/>
    <property type="evidence" value="ECO:0007669"/>
    <property type="project" value="InterPro"/>
</dbReference>
<name>A0AAW1QFF2_9CHLO</name>
<evidence type="ECO:0000313" key="11">
    <source>
        <dbReference type="Proteomes" id="UP001489004"/>
    </source>
</evidence>
<dbReference type="Pfam" id="PF00069">
    <property type="entry name" value="Pkinase"/>
    <property type="match status" value="1"/>
</dbReference>
<dbReference type="SUPFAM" id="SSF56112">
    <property type="entry name" value="Protein kinase-like (PK-like)"/>
    <property type="match status" value="1"/>
</dbReference>
<dbReference type="InterPro" id="IPR017441">
    <property type="entry name" value="Protein_kinase_ATP_BS"/>
</dbReference>
<keyword evidence="7" id="KW-1133">Transmembrane helix</keyword>
<keyword evidence="4 5" id="KW-0067">ATP-binding</keyword>
<dbReference type="PROSITE" id="PS50011">
    <property type="entry name" value="PROTEIN_KINASE_DOM"/>
    <property type="match status" value="1"/>
</dbReference>
<dbReference type="GO" id="GO:0005524">
    <property type="term" value="F:ATP binding"/>
    <property type="evidence" value="ECO:0007669"/>
    <property type="project" value="UniProtKB-UniRule"/>
</dbReference>
<dbReference type="InterPro" id="IPR011009">
    <property type="entry name" value="Kinase-like_dom_sf"/>
</dbReference>
<proteinExistence type="predicted"/>
<accession>A0AAW1QFF2</accession>
<dbReference type="PROSITE" id="PS00108">
    <property type="entry name" value="PROTEIN_KINASE_ST"/>
    <property type="match status" value="1"/>
</dbReference>
<keyword evidence="8" id="KW-0732">Signal</keyword>
<dbReference type="InterPro" id="IPR000719">
    <property type="entry name" value="Prot_kinase_dom"/>
</dbReference>
<keyword evidence="7" id="KW-0472">Membrane</keyword>
<feature type="binding site" evidence="5">
    <location>
        <position position="413"/>
    </location>
    <ligand>
        <name>ATP</name>
        <dbReference type="ChEBI" id="CHEBI:30616"/>
    </ligand>
</feature>
<evidence type="ECO:0000256" key="8">
    <source>
        <dbReference type="SAM" id="SignalP"/>
    </source>
</evidence>
<dbReference type="EMBL" id="JALJOR010000003">
    <property type="protein sequence ID" value="KAK9820167.1"/>
    <property type="molecule type" value="Genomic_DNA"/>
</dbReference>
<organism evidence="10 11">
    <name type="scientific">[Myrmecia] bisecta</name>
    <dbReference type="NCBI Taxonomy" id="41462"/>
    <lineage>
        <taxon>Eukaryota</taxon>
        <taxon>Viridiplantae</taxon>
        <taxon>Chlorophyta</taxon>
        <taxon>core chlorophytes</taxon>
        <taxon>Trebouxiophyceae</taxon>
        <taxon>Trebouxiales</taxon>
        <taxon>Trebouxiaceae</taxon>
        <taxon>Myrmecia</taxon>
    </lineage>
</organism>
<dbReference type="Gene3D" id="1.10.510.10">
    <property type="entry name" value="Transferase(Phosphotransferase) domain 1"/>
    <property type="match status" value="1"/>
</dbReference>
<evidence type="ECO:0000313" key="10">
    <source>
        <dbReference type="EMBL" id="KAK9820167.1"/>
    </source>
</evidence>
<dbReference type="PANTHER" id="PTHR44329:SF298">
    <property type="entry name" value="MIXED LINEAGE KINASE DOMAIN-LIKE PROTEIN"/>
    <property type="match status" value="1"/>
</dbReference>
<keyword evidence="7" id="KW-0812">Transmembrane</keyword>
<gene>
    <name evidence="10" type="ORF">WJX72_007008</name>
</gene>
<dbReference type="AlphaFoldDB" id="A0AAW1QFF2"/>
<keyword evidence="2 5" id="KW-0547">Nucleotide-binding</keyword>
<evidence type="ECO:0000256" key="3">
    <source>
        <dbReference type="ARBA" id="ARBA00022777"/>
    </source>
</evidence>
<feature type="chain" id="PRO_5043441466" description="Protein kinase domain-containing protein" evidence="8">
    <location>
        <begin position="22"/>
        <end position="718"/>
    </location>
</feature>